<reference evidence="2 3" key="1">
    <citation type="submission" date="2020-03" db="EMBL/GenBank/DDBJ databases">
        <title>FDA dAtabase for Regulatory Grade micrObial Sequences (FDA-ARGOS): Supporting development and validation of Infectious Disease Dx tests.</title>
        <authorList>
            <person name="Campos J."/>
            <person name="Goldberg B."/>
            <person name="Tallon L."/>
            <person name="Sadzewicz L."/>
            <person name="Vavikolanu K."/>
            <person name="Mehta A."/>
            <person name="Aluvathingal J."/>
            <person name="Nadendla S."/>
            <person name="Nandy P."/>
            <person name="Geyer C."/>
            <person name="Yan Y."/>
            <person name="Sichtig H."/>
        </authorList>
    </citation>
    <scope>NUCLEOTIDE SEQUENCE [LARGE SCALE GENOMIC DNA]</scope>
    <source>
        <strain evidence="2 3">FDAARGOS_656</strain>
    </source>
</reference>
<dbReference type="Proteomes" id="UP000536275">
    <property type="component" value="Unassembled WGS sequence"/>
</dbReference>
<evidence type="ECO:0000313" key="2">
    <source>
        <dbReference type="EMBL" id="KAF6071668.1"/>
    </source>
</evidence>
<sequence length="165" mass="18127">MKFIIILFTLISIVTAAQRIYNKDYSYYGCNSYCDKASDQEDACGYYDDDVSYQDYYGCLCGNETFFSNLKSCDCFTSIIASVSKSVCSKATEDSDWGYYDDSTSSIMDFFTADNTPASNTGMTTQTDGAINDNQNTGSKTSSGAANYLTSFSIGTFFVFVLGLI</sequence>
<name>A0A8H6F559_CANAX</name>
<keyword evidence="1" id="KW-0732">Signal</keyword>
<protein>
    <submittedName>
        <fullName evidence="2">Putative integral membrane protein</fullName>
    </submittedName>
</protein>
<organism evidence="2 3">
    <name type="scientific">Candida albicans</name>
    <name type="common">Yeast</name>
    <dbReference type="NCBI Taxonomy" id="5476"/>
    <lineage>
        <taxon>Eukaryota</taxon>
        <taxon>Fungi</taxon>
        <taxon>Dikarya</taxon>
        <taxon>Ascomycota</taxon>
        <taxon>Saccharomycotina</taxon>
        <taxon>Pichiomycetes</taxon>
        <taxon>Debaryomycetaceae</taxon>
        <taxon>Candida/Lodderomyces clade</taxon>
        <taxon>Candida</taxon>
    </lineage>
</organism>
<dbReference type="EMBL" id="JABWAD010000016">
    <property type="protein sequence ID" value="KAF6071668.1"/>
    <property type="molecule type" value="Genomic_DNA"/>
</dbReference>
<feature type="chain" id="PRO_5034231242" evidence="1">
    <location>
        <begin position="17"/>
        <end position="165"/>
    </location>
</feature>
<proteinExistence type="predicted"/>
<comment type="caution">
    <text evidence="2">The sequence shown here is derived from an EMBL/GenBank/DDBJ whole genome shotgun (WGS) entry which is preliminary data.</text>
</comment>
<evidence type="ECO:0000256" key="1">
    <source>
        <dbReference type="SAM" id="SignalP"/>
    </source>
</evidence>
<gene>
    <name evidence="2" type="ORF">FOB64_001376</name>
</gene>
<dbReference type="AlphaFoldDB" id="A0A8H6F559"/>
<evidence type="ECO:0000313" key="3">
    <source>
        <dbReference type="Proteomes" id="UP000536275"/>
    </source>
</evidence>
<feature type="signal peptide" evidence="1">
    <location>
        <begin position="1"/>
        <end position="16"/>
    </location>
</feature>
<accession>A0A8H6F559</accession>